<protein>
    <submittedName>
        <fullName evidence="7">Uncharacterized protein</fullName>
    </submittedName>
</protein>
<gene>
    <name evidence="7" type="ORF">AaE_010990</name>
</gene>
<dbReference type="InterPro" id="IPR003377">
    <property type="entry name" value="Cornichon"/>
</dbReference>
<keyword evidence="5 6" id="KW-0472">Membrane</keyword>
<feature type="transmembrane region" description="Helical" evidence="6">
    <location>
        <begin position="53"/>
        <end position="78"/>
    </location>
</feature>
<feature type="transmembrane region" description="Helical" evidence="6">
    <location>
        <begin position="111"/>
        <end position="129"/>
    </location>
</feature>
<comment type="caution">
    <text evidence="7">The sequence shown here is derived from an EMBL/GenBank/DDBJ whole genome shotgun (WGS) entry which is preliminary data.</text>
</comment>
<dbReference type="VEuPathDB" id="FungiDB:H257_18518"/>
<dbReference type="EMBL" id="VJMI01016778">
    <property type="protein sequence ID" value="KAF0716816.1"/>
    <property type="molecule type" value="Genomic_DNA"/>
</dbReference>
<evidence type="ECO:0000256" key="5">
    <source>
        <dbReference type="ARBA" id="ARBA00023136"/>
    </source>
</evidence>
<evidence type="ECO:0000256" key="6">
    <source>
        <dbReference type="SAM" id="Phobius"/>
    </source>
</evidence>
<evidence type="ECO:0000256" key="3">
    <source>
        <dbReference type="ARBA" id="ARBA00022692"/>
    </source>
</evidence>
<name>A0A6A4ZHL6_APHAT</name>
<reference evidence="7 8" key="1">
    <citation type="submission" date="2019-06" db="EMBL/GenBank/DDBJ databases">
        <title>Genomics analysis of Aphanomyces spp. identifies a new class of oomycete effector associated with host adaptation.</title>
        <authorList>
            <person name="Gaulin E."/>
        </authorList>
    </citation>
    <scope>NUCLEOTIDE SEQUENCE [LARGE SCALE GENOMIC DNA]</scope>
    <source>
        <strain evidence="7 8">E</strain>
    </source>
</reference>
<dbReference type="GO" id="GO:0016192">
    <property type="term" value="P:vesicle-mediated transport"/>
    <property type="evidence" value="ECO:0007669"/>
    <property type="project" value="InterPro"/>
</dbReference>
<comment type="similarity">
    <text evidence="2">Belongs to the cornichon family.</text>
</comment>
<dbReference type="PANTHER" id="PTHR12290">
    <property type="entry name" value="CORNICHON-RELATED"/>
    <property type="match status" value="1"/>
</dbReference>
<evidence type="ECO:0000313" key="8">
    <source>
        <dbReference type="Proteomes" id="UP000469452"/>
    </source>
</evidence>
<evidence type="ECO:0000256" key="2">
    <source>
        <dbReference type="ARBA" id="ARBA00010095"/>
    </source>
</evidence>
<keyword evidence="3 6" id="KW-0812">Transmembrane</keyword>
<organism evidence="7 8">
    <name type="scientific">Aphanomyces astaci</name>
    <name type="common">Crayfish plague agent</name>
    <dbReference type="NCBI Taxonomy" id="112090"/>
    <lineage>
        <taxon>Eukaryota</taxon>
        <taxon>Sar</taxon>
        <taxon>Stramenopiles</taxon>
        <taxon>Oomycota</taxon>
        <taxon>Saprolegniomycetes</taxon>
        <taxon>Saprolegniales</taxon>
        <taxon>Verrucalvaceae</taxon>
        <taxon>Aphanomyces</taxon>
    </lineage>
</organism>
<comment type="subcellular location">
    <subcellularLocation>
        <location evidence="1">Membrane</location>
        <topology evidence="1">Multi-pass membrane protein</topology>
    </subcellularLocation>
</comment>
<evidence type="ECO:0000313" key="7">
    <source>
        <dbReference type="EMBL" id="KAF0716816.1"/>
    </source>
</evidence>
<dbReference type="Proteomes" id="UP000469452">
    <property type="component" value="Unassembled WGS sequence"/>
</dbReference>
<dbReference type="AlphaFoldDB" id="A0A6A4ZHL6"/>
<accession>A0A6A4ZHL6</accession>
<proteinExistence type="inferred from homology"/>
<sequence length="153" mass="17505">MLEVLCAVLAFLLILALTFTNGYWLITLDELELDHLNPADVCKRLNRLVAPEVIAHGVLILASLVGFAPGMLVLNLPLALWHGRKYLRNENHLDPTDILRFKNLKATRHEAIAKILFYGLQIIYAMFWYESPRHDVNEENEELTPCAGWCRPL</sequence>
<evidence type="ECO:0000256" key="4">
    <source>
        <dbReference type="ARBA" id="ARBA00022989"/>
    </source>
</evidence>
<dbReference type="Pfam" id="PF03311">
    <property type="entry name" value="Cornichon"/>
    <property type="match status" value="1"/>
</dbReference>
<evidence type="ECO:0000256" key="1">
    <source>
        <dbReference type="ARBA" id="ARBA00004141"/>
    </source>
</evidence>
<dbReference type="SMART" id="SM01398">
    <property type="entry name" value="Cornichon"/>
    <property type="match status" value="1"/>
</dbReference>
<dbReference type="GO" id="GO:0016020">
    <property type="term" value="C:membrane"/>
    <property type="evidence" value="ECO:0007669"/>
    <property type="project" value="UniProtKB-SubCell"/>
</dbReference>
<keyword evidence="4 6" id="KW-1133">Transmembrane helix</keyword>